<proteinExistence type="predicted"/>
<dbReference type="Pfam" id="PF00482">
    <property type="entry name" value="T2SSF"/>
    <property type="match status" value="1"/>
</dbReference>
<dbReference type="PANTHER" id="PTHR35007">
    <property type="entry name" value="INTEGRAL MEMBRANE PROTEIN-RELATED"/>
    <property type="match status" value="1"/>
</dbReference>
<protein>
    <submittedName>
        <fullName evidence="8">Type II secretion system F family protein</fullName>
    </submittedName>
</protein>
<evidence type="ECO:0000256" key="1">
    <source>
        <dbReference type="ARBA" id="ARBA00004651"/>
    </source>
</evidence>
<evidence type="ECO:0000313" key="9">
    <source>
        <dbReference type="Proteomes" id="UP001296706"/>
    </source>
</evidence>
<dbReference type="RefSeq" id="WP_169393958.1">
    <property type="nucleotide sequence ID" value="NZ_BAAAJH010000017.1"/>
</dbReference>
<dbReference type="Proteomes" id="UP001296706">
    <property type="component" value="Unassembled WGS sequence"/>
</dbReference>
<reference evidence="8 9" key="1">
    <citation type="submission" date="2020-04" db="EMBL/GenBank/DDBJ databases">
        <authorList>
            <person name="Klaysubun C."/>
            <person name="Duangmal K."/>
            <person name="Lipun K."/>
        </authorList>
    </citation>
    <scope>NUCLEOTIDE SEQUENCE [LARGE SCALE GENOMIC DNA]</scope>
    <source>
        <strain evidence="8 9">JCM 11839</strain>
    </source>
</reference>
<evidence type="ECO:0000256" key="4">
    <source>
        <dbReference type="ARBA" id="ARBA00022989"/>
    </source>
</evidence>
<evidence type="ECO:0000256" key="6">
    <source>
        <dbReference type="SAM" id="Phobius"/>
    </source>
</evidence>
<feature type="transmembrane region" description="Helical" evidence="6">
    <location>
        <begin position="220"/>
        <end position="242"/>
    </location>
</feature>
<comment type="caution">
    <text evidence="8">The sequence shown here is derived from an EMBL/GenBank/DDBJ whole genome shotgun (WGS) entry which is preliminary data.</text>
</comment>
<accession>A0ABX1R760</accession>
<feature type="domain" description="Type II secretion system protein GspF" evidence="7">
    <location>
        <begin position="113"/>
        <end position="232"/>
    </location>
</feature>
<keyword evidence="5 6" id="KW-0472">Membrane</keyword>
<comment type="subcellular location">
    <subcellularLocation>
        <location evidence="1">Cell membrane</location>
        <topology evidence="1">Multi-pass membrane protein</topology>
    </subcellularLocation>
</comment>
<gene>
    <name evidence="8" type="ORF">HF577_01985</name>
</gene>
<dbReference type="EMBL" id="JAAXKY010000003">
    <property type="protein sequence ID" value="NMH75877.1"/>
    <property type="molecule type" value="Genomic_DNA"/>
</dbReference>
<organism evidence="8 9">
    <name type="scientific">Pseudonocardia xinjiangensis</name>
    <dbReference type="NCBI Taxonomy" id="75289"/>
    <lineage>
        <taxon>Bacteria</taxon>
        <taxon>Bacillati</taxon>
        <taxon>Actinomycetota</taxon>
        <taxon>Actinomycetes</taxon>
        <taxon>Pseudonocardiales</taxon>
        <taxon>Pseudonocardiaceae</taxon>
        <taxon>Pseudonocardia</taxon>
    </lineage>
</organism>
<evidence type="ECO:0000256" key="5">
    <source>
        <dbReference type="ARBA" id="ARBA00023136"/>
    </source>
</evidence>
<evidence type="ECO:0000256" key="3">
    <source>
        <dbReference type="ARBA" id="ARBA00022692"/>
    </source>
</evidence>
<name>A0ABX1R760_9PSEU</name>
<keyword evidence="3 6" id="KW-0812">Transmembrane</keyword>
<feature type="transmembrane region" description="Helical" evidence="6">
    <location>
        <begin position="57"/>
        <end position="90"/>
    </location>
</feature>
<keyword evidence="4 6" id="KW-1133">Transmembrane helix</keyword>
<dbReference type="PANTHER" id="PTHR35007:SF3">
    <property type="entry name" value="POSSIBLE CONSERVED ALANINE RICH MEMBRANE PROTEIN"/>
    <property type="match status" value="1"/>
</dbReference>
<sequence length="248" mass="24076">MTAVPGTVTAALVVLALALLVPGGRHGAGRLLALQSTAPGPVDAVAPPALRSSWVVVGAVAAGALGWTVAGAAAGVVLGAAAGGAGALAVRRAAARSAPATEQDGDIAGGWELLAVCLEAGLPVSIAVAAAAEPLHGSTGTHLRRVAGLLELGADPVEAWIAAEDVPVLATFARAAGRSAGTGAALAQVARAEGARLRADLLDSAQARSQRAAVHITGPLGLCFLPAFLVLGIAPVVIGLAGEALAQW</sequence>
<keyword evidence="9" id="KW-1185">Reference proteome</keyword>
<dbReference type="InterPro" id="IPR018076">
    <property type="entry name" value="T2SS_GspF_dom"/>
</dbReference>
<evidence type="ECO:0000259" key="7">
    <source>
        <dbReference type="Pfam" id="PF00482"/>
    </source>
</evidence>
<evidence type="ECO:0000256" key="2">
    <source>
        <dbReference type="ARBA" id="ARBA00022475"/>
    </source>
</evidence>
<evidence type="ECO:0000313" key="8">
    <source>
        <dbReference type="EMBL" id="NMH75877.1"/>
    </source>
</evidence>
<keyword evidence="2" id="KW-1003">Cell membrane</keyword>